<dbReference type="AlphaFoldDB" id="A0A9P5K023"/>
<evidence type="ECO:0000313" key="1">
    <source>
        <dbReference type="EMBL" id="KAF8471609.1"/>
    </source>
</evidence>
<gene>
    <name evidence="1" type="ORF">DFH94DRAFT_197707</name>
</gene>
<keyword evidence="2" id="KW-1185">Reference proteome</keyword>
<proteinExistence type="predicted"/>
<reference evidence="1" key="1">
    <citation type="submission" date="2019-10" db="EMBL/GenBank/DDBJ databases">
        <authorList>
            <consortium name="DOE Joint Genome Institute"/>
            <person name="Kuo A."/>
            <person name="Miyauchi S."/>
            <person name="Kiss E."/>
            <person name="Drula E."/>
            <person name="Kohler A."/>
            <person name="Sanchez-Garcia M."/>
            <person name="Andreopoulos B."/>
            <person name="Barry K.W."/>
            <person name="Bonito G."/>
            <person name="Buee M."/>
            <person name="Carver A."/>
            <person name="Chen C."/>
            <person name="Cichocki N."/>
            <person name="Clum A."/>
            <person name="Culley D."/>
            <person name="Crous P.W."/>
            <person name="Fauchery L."/>
            <person name="Girlanda M."/>
            <person name="Hayes R."/>
            <person name="Keri Z."/>
            <person name="LaButti K."/>
            <person name="Lipzen A."/>
            <person name="Lombard V."/>
            <person name="Magnuson J."/>
            <person name="Maillard F."/>
            <person name="Morin E."/>
            <person name="Murat C."/>
            <person name="Nolan M."/>
            <person name="Ohm R."/>
            <person name="Pangilinan J."/>
            <person name="Pereira M."/>
            <person name="Perotto S."/>
            <person name="Peter M."/>
            <person name="Riley R."/>
            <person name="Sitrit Y."/>
            <person name="Stielow B."/>
            <person name="Szollosi G."/>
            <person name="Zifcakova L."/>
            <person name="Stursova M."/>
            <person name="Spatafora J.W."/>
            <person name="Tedersoo L."/>
            <person name="Vaario L.-M."/>
            <person name="Yamada A."/>
            <person name="Yan M."/>
            <person name="Wang P."/>
            <person name="Xu J."/>
            <person name="Bruns T."/>
            <person name="Baldrian P."/>
            <person name="Vilgalys R."/>
            <person name="Henrissat B."/>
            <person name="Grigoriev I.V."/>
            <person name="Hibbett D."/>
            <person name="Nagy L.G."/>
            <person name="Martin F.M."/>
        </authorList>
    </citation>
    <scope>NUCLEOTIDE SEQUENCE</scope>
    <source>
        <strain evidence="1">Prilba</strain>
    </source>
</reference>
<dbReference type="Proteomes" id="UP000759537">
    <property type="component" value="Unassembled WGS sequence"/>
</dbReference>
<comment type="caution">
    <text evidence="1">The sequence shown here is derived from an EMBL/GenBank/DDBJ whole genome shotgun (WGS) entry which is preliminary data.</text>
</comment>
<evidence type="ECO:0008006" key="3">
    <source>
        <dbReference type="Google" id="ProtNLM"/>
    </source>
</evidence>
<accession>A0A9P5K023</accession>
<dbReference type="EMBL" id="WHVB01000022">
    <property type="protein sequence ID" value="KAF8471609.1"/>
    <property type="molecule type" value="Genomic_DNA"/>
</dbReference>
<protein>
    <recommendedName>
        <fullName evidence="3">F-box domain-containing protein</fullName>
    </recommendedName>
</protein>
<name>A0A9P5K023_9AGAM</name>
<organism evidence="1 2">
    <name type="scientific">Russula ochroleuca</name>
    <dbReference type="NCBI Taxonomy" id="152965"/>
    <lineage>
        <taxon>Eukaryota</taxon>
        <taxon>Fungi</taxon>
        <taxon>Dikarya</taxon>
        <taxon>Basidiomycota</taxon>
        <taxon>Agaricomycotina</taxon>
        <taxon>Agaricomycetes</taxon>
        <taxon>Russulales</taxon>
        <taxon>Russulaceae</taxon>
        <taxon>Russula</taxon>
    </lineage>
</organism>
<evidence type="ECO:0000313" key="2">
    <source>
        <dbReference type="Proteomes" id="UP000759537"/>
    </source>
</evidence>
<dbReference type="OrthoDB" id="3224049at2759"/>
<sequence length="447" mass="51311">MRPDRPDHELLTYCSLTVQGRPTFVFNHNLLHTPRSPGMSYRIPSTSSLQSTEGIGQHAISDESQRQSLSPHTTSIHILDNDCLLNVFLLYRPAIFDGDEDENVRTLGGRVWNRERWWYKLAQVCRRWRDLILRSPSYLDLCLVCTFGTPIVDMLAHSPPLPLVIDYSDKYWDISAEEEEGIIFALEKRDRVRRVRLQIPVPDMQMLVMAMDEEYPVLEHLIMVPSTEDKSTALTLPETLQAPHLRHLTLKGFVLPRGCRLLTTAVNIATLCLFMDHPSAYFPPNTLLRWISFILQLETLMVAFSFPVPNRDVERPPTRTPITTHVAFPNLRLFVFRGVNAYLEALVRRISAPRLEKLGIQFSKQLTFSVPRLLQFMNTTENLRFDSADLEFSRDEVHVKLHPREEAETYPLSIVVGCWPYQFCVKFLPLPILVGISLGTSACISSL</sequence>
<reference evidence="1" key="2">
    <citation type="journal article" date="2020" name="Nat. Commun.">
        <title>Large-scale genome sequencing of mycorrhizal fungi provides insights into the early evolution of symbiotic traits.</title>
        <authorList>
            <person name="Miyauchi S."/>
            <person name="Kiss E."/>
            <person name="Kuo A."/>
            <person name="Drula E."/>
            <person name="Kohler A."/>
            <person name="Sanchez-Garcia M."/>
            <person name="Morin E."/>
            <person name="Andreopoulos B."/>
            <person name="Barry K.W."/>
            <person name="Bonito G."/>
            <person name="Buee M."/>
            <person name="Carver A."/>
            <person name="Chen C."/>
            <person name="Cichocki N."/>
            <person name="Clum A."/>
            <person name="Culley D."/>
            <person name="Crous P.W."/>
            <person name="Fauchery L."/>
            <person name="Girlanda M."/>
            <person name="Hayes R.D."/>
            <person name="Keri Z."/>
            <person name="LaButti K."/>
            <person name="Lipzen A."/>
            <person name="Lombard V."/>
            <person name="Magnuson J."/>
            <person name="Maillard F."/>
            <person name="Murat C."/>
            <person name="Nolan M."/>
            <person name="Ohm R.A."/>
            <person name="Pangilinan J."/>
            <person name="Pereira M.F."/>
            <person name="Perotto S."/>
            <person name="Peter M."/>
            <person name="Pfister S."/>
            <person name="Riley R."/>
            <person name="Sitrit Y."/>
            <person name="Stielow J.B."/>
            <person name="Szollosi G."/>
            <person name="Zifcakova L."/>
            <person name="Stursova M."/>
            <person name="Spatafora J.W."/>
            <person name="Tedersoo L."/>
            <person name="Vaario L.M."/>
            <person name="Yamada A."/>
            <person name="Yan M."/>
            <person name="Wang P."/>
            <person name="Xu J."/>
            <person name="Bruns T."/>
            <person name="Baldrian P."/>
            <person name="Vilgalys R."/>
            <person name="Dunand C."/>
            <person name="Henrissat B."/>
            <person name="Grigoriev I.V."/>
            <person name="Hibbett D."/>
            <person name="Nagy L.G."/>
            <person name="Martin F.M."/>
        </authorList>
    </citation>
    <scope>NUCLEOTIDE SEQUENCE</scope>
    <source>
        <strain evidence="1">Prilba</strain>
    </source>
</reference>